<protein>
    <submittedName>
        <fullName evidence="2">Uncharacterized protein</fullName>
    </submittedName>
</protein>
<dbReference type="AlphaFoldDB" id="A0A1R0H8M6"/>
<proteinExistence type="predicted"/>
<dbReference type="Proteomes" id="UP000187455">
    <property type="component" value="Unassembled WGS sequence"/>
</dbReference>
<evidence type="ECO:0000313" key="3">
    <source>
        <dbReference type="Proteomes" id="UP000187455"/>
    </source>
</evidence>
<feature type="compositionally biased region" description="Basic and acidic residues" evidence="1">
    <location>
        <begin position="221"/>
        <end position="246"/>
    </location>
</feature>
<organism evidence="2 3">
    <name type="scientific">Smittium mucronatum</name>
    <dbReference type="NCBI Taxonomy" id="133383"/>
    <lineage>
        <taxon>Eukaryota</taxon>
        <taxon>Fungi</taxon>
        <taxon>Fungi incertae sedis</taxon>
        <taxon>Zoopagomycota</taxon>
        <taxon>Kickxellomycotina</taxon>
        <taxon>Harpellomycetes</taxon>
        <taxon>Harpellales</taxon>
        <taxon>Legeriomycetaceae</taxon>
        <taxon>Smittium</taxon>
    </lineage>
</organism>
<keyword evidence="3" id="KW-1185">Reference proteome</keyword>
<feature type="compositionally biased region" description="Basic and acidic residues" evidence="1">
    <location>
        <begin position="284"/>
        <end position="328"/>
    </location>
</feature>
<feature type="region of interest" description="Disordered" evidence="1">
    <location>
        <begin position="184"/>
        <end position="330"/>
    </location>
</feature>
<accession>A0A1R0H8M6</accession>
<sequence>MISVTEDCFKGCQKLSDSSKSSDCFIKCTNSEFNPVYPEIKKVLDSHENHKNSLSIDSHVHDFGHNHISGNKKIYNQQHAINSVNQNIVEHSQELHHENSPSSNNHHEHNNGLSMKEAQIKEDNLEKGLIKENQNEHVHNHLTDKNRDASKKFDHNLYHHNGSKKEHNGVHIAAQDNTLHHDYHQKHESEKGYANDSKDSPKNNENSKNAPLNESPNGPKHNSDKDSTADSKNKIASDYNNVDKKKHDNHNHSHNTMSNPENNNDNKSKTPKFLVEHNISYTENHNESSSTKKTENGGKSSEIRNTKTHPKLEQSSGHEHSNKHENETAKGYIPIDMTASSGYTTFYTPSNIVPTNTKEAQEKGSEINNRSEIKQFYRFKLKLKK</sequence>
<evidence type="ECO:0000256" key="1">
    <source>
        <dbReference type="SAM" id="MobiDB-lite"/>
    </source>
</evidence>
<name>A0A1R0H8M6_9FUNG</name>
<gene>
    <name evidence="2" type="ORF">AYI68_g362</name>
</gene>
<feature type="compositionally biased region" description="Polar residues" evidence="1">
    <location>
        <begin position="256"/>
        <end position="265"/>
    </location>
</feature>
<evidence type="ECO:0000313" key="2">
    <source>
        <dbReference type="EMBL" id="OLY85457.1"/>
    </source>
</evidence>
<reference evidence="2 3" key="1">
    <citation type="journal article" date="2016" name="Mol. Biol. Evol.">
        <title>Genome-Wide Survey of Gut Fungi (Harpellales) Reveals the First Horizontally Transferred Ubiquitin Gene from a Mosquito Host.</title>
        <authorList>
            <person name="Wang Y."/>
            <person name="White M.M."/>
            <person name="Kvist S."/>
            <person name="Moncalvo J.M."/>
        </authorList>
    </citation>
    <scope>NUCLEOTIDE SEQUENCE [LARGE SCALE GENOMIC DNA]</scope>
    <source>
        <strain evidence="2 3">ALG-7-W6</strain>
    </source>
</reference>
<dbReference type="EMBL" id="LSSL01000103">
    <property type="protein sequence ID" value="OLY85457.1"/>
    <property type="molecule type" value="Genomic_DNA"/>
</dbReference>
<comment type="caution">
    <text evidence="2">The sequence shown here is derived from an EMBL/GenBank/DDBJ whole genome shotgun (WGS) entry which is preliminary data.</text>
</comment>
<feature type="compositionally biased region" description="Basic and acidic residues" evidence="1">
    <location>
        <begin position="184"/>
        <end position="202"/>
    </location>
</feature>
<feature type="compositionally biased region" description="Polar residues" evidence="1">
    <location>
        <begin position="203"/>
        <end position="216"/>
    </location>
</feature>